<dbReference type="Proteomes" id="UP000824112">
    <property type="component" value="Unassembled WGS sequence"/>
</dbReference>
<keyword evidence="4 8" id="KW-0812">Transmembrane</keyword>
<dbReference type="PANTHER" id="PTHR30069">
    <property type="entry name" value="TONB-DEPENDENT OUTER MEMBRANE RECEPTOR"/>
    <property type="match status" value="1"/>
</dbReference>
<dbReference type="SUPFAM" id="SSF49464">
    <property type="entry name" value="Carboxypeptidase regulatory domain-like"/>
    <property type="match status" value="1"/>
</dbReference>
<gene>
    <name evidence="12" type="ORF">IAB03_02280</name>
</gene>
<keyword evidence="12" id="KW-0675">Receptor</keyword>
<proteinExistence type="inferred from homology"/>
<dbReference type="InterPro" id="IPR000531">
    <property type="entry name" value="Beta-barrel_TonB"/>
</dbReference>
<evidence type="ECO:0000259" key="11">
    <source>
        <dbReference type="Pfam" id="PF07715"/>
    </source>
</evidence>
<dbReference type="InterPro" id="IPR037066">
    <property type="entry name" value="Plug_dom_sf"/>
</dbReference>
<accession>A0A9D1SBT1</accession>
<evidence type="ECO:0000256" key="1">
    <source>
        <dbReference type="ARBA" id="ARBA00004571"/>
    </source>
</evidence>
<feature type="domain" description="TonB-dependent receptor plug" evidence="11">
    <location>
        <begin position="135"/>
        <end position="240"/>
    </location>
</feature>
<evidence type="ECO:0000256" key="6">
    <source>
        <dbReference type="ARBA" id="ARBA00023136"/>
    </source>
</evidence>
<dbReference type="GO" id="GO:0009279">
    <property type="term" value="C:cell outer membrane"/>
    <property type="evidence" value="ECO:0007669"/>
    <property type="project" value="UniProtKB-SubCell"/>
</dbReference>
<evidence type="ECO:0000256" key="8">
    <source>
        <dbReference type="PROSITE-ProRule" id="PRU01360"/>
    </source>
</evidence>
<dbReference type="Gene3D" id="2.40.170.20">
    <property type="entry name" value="TonB-dependent receptor, beta-barrel domain"/>
    <property type="match status" value="1"/>
</dbReference>
<feature type="domain" description="TonB-dependent receptor-like beta-barrel" evidence="10">
    <location>
        <begin position="311"/>
        <end position="734"/>
    </location>
</feature>
<evidence type="ECO:0000313" key="13">
    <source>
        <dbReference type="Proteomes" id="UP000824112"/>
    </source>
</evidence>
<keyword evidence="3 8" id="KW-1134">Transmembrane beta strand</keyword>
<evidence type="ECO:0000256" key="4">
    <source>
        <dbReference type="ARBA" id="ARBA00022692"/>
    </source>
</evidence>
<reference evidence="12" key="2">
    <citation type="journal article" date="2021" name="PeerJ">
        <title>Extensive microbial diversity within the chicken gut microbiome revealed by metagenomics and culture.</title>
        <authorList>
            <person name="Gilroy R."/>
            <person name="Ravi A."/>
            <person name="Getino M."/>
            <person name="Pursley I."/>
            <person name="Horton D.L."/>
            <person name="Alikhan N.F."/>
            <person name="Baker D."/>
            <person name="Gharbi K."/>
            <person name="Hall N."/>
            <person name="Watson M."/>
            <person name="Adriaenssens E.M."/>
            <person name="Foster-Nyarko E."/>
            <person name="Jarju S."/>
            <person name="Secka A."/>
            <person name="Antonio M."/>
            <person name="Oren A."/>
            <person name="Chaudhuri R.R."/>
            <person name="La Ragione R."/>
            <person name="Hildebrand F."/>
            <person name="Pallen M.J."/>
        </authorList>
    </citation>
    <scope>NUCLEOTIDE SEQUENCE</scope>
    <source>
        <strain evidence="12">CHK158-818</strain>
    </source>
</reference>
<evidence type="ECO:0000313" key="12">
    <source>
        <dbReference type="EMBL" id="HIU54619.1"/>
    </source>
</evidence>
<comment type="subcellular location">
    <subcellularLocation>
        <location evidence="1 8">Cell outer membrane</location>
        <topology evidence="1 8">Multi-pass membrane protein</topology>
    </subcellularLocation>
</comment>
<name>A0A9D1SBT1_9BACT</name>
<reference evidence="12" key="1">
    <citation type="submission" date="2020-10" db="EMBL/GenBank/DDBJ databases">
        <authorList>
            <person name="Gilroy R."/>
        </authorList>
    </citation>
    <scope>NUCLEOTIDE SEQUENCE</scope>
    <source>
        <strain evidence="12">CHK158-818</strain>
    </source>
</reference>
<dbReference type="Gene3D" id="2.170.130.10">
    <property type="entry name" value="TonB-dependent receptor, plug domain"/>
    <property type="match status" value="1"/>
</dbReference>
<dbReference type="GO" id="GO:0044718">
    <property type="term" value="P:siderophore transmembrane transport"/>
    <property type="evidence" value="ECO:0007669"/>
    <property type="project" value="TreeGrafter"/>
</dbReference>
<evidence type="ECO:0000256" key="2">
    <source>
        <dbReference type="ARBA" id="ARBA00022448"/>
    </source>
</evidence>
<dbReference type="Gene3D" id="2.60.40.1120">
    <property type="entry name" value="Carboxypeptidase-like, regulatory domain"/>
    <property type="match status" value="1"/>
</dbReference>
<protein>
    <submittedName>
        <fullName evidence="12">TonB-dependent receptor</fullName>
    </submittedName>
</protein>
<dbReference type="PROSITE" id="PS52016">
    <property type="entry name" value="TONB_DEPENDENT_REC_3"/>
    <property type="match status" value="1"/>
</dbReference>
<evidence type="ECO:0000256" key="3">
    <source>
        <dbReference type="ARBA" id="ARBA00022452"/>
    </source>
</evidence>
<evidence type="ECO:0000256" key="5">
    <source>
        <dbReference type="ARBA" id="ARBA00023077"/>
    </source>
</evidence>
<dbReference type="Pfam" id="PF13715">
    <property type="entry name" value="CarbopepD_reg_2"/>
    <property type="match status" value="1"/>
</dbReference>
<dbReference type="AlphaFoldDB" id="A0A9D1SBT1"/>
<dbReference type="Pfam" id="PF07715">
    <property type="entry name" value="Plug"/>
    <property type="match status" value="1"/>
</dbReference>
<comment type="caution">
    <text evidence="12">The sequence shown here is derived from an EMBL/GenBank/DDBJ whole genome shotgun (WGS) entry which is preliminary data.</text>
</comment>
<evidence type="ECO:0000256" key="7">
    <source>
        <dbReference type="ARBA" id="ARBA00023237"/>
    </source>
</evidence>
<dbReference type="InterPro" id="IPR008969">
    <property type="entry name" value="CarboxyPept-like_regulatory"/>
</dbReference>
<dbReference type="PANTHER" id="PTHR30069:SF57">
    <property type="entry name" value="TONB-DEPENDENT RECEPTOR"/>
    <property type="match status" value="1"/>
</dbReference>
<evidence type="ECO:0000259" key="10">
    <source>
        <dbReference type="Pfam" id="PF00593"/>
    </source>
</evidence>
<dbReference type="InterPro" id="IPR036942">
    <property type="entry name" value="Beta-barrel_TonB_sf"/>
</dbReference>
<dbReference type="GO" id="GO:0015344">
    <property type="term" value="F:siderophore uptake transmembrane transporter activity"/>
    <property type="evidence" value="ECO:0007669"/>
    <property type="project" value="TreeGrafter"/>
</dbReference>
<comment type="similarity">
    <text evidence="8 9">Belongs to the TonB-dependent receptor family.</text>
</comment>
<dbReference type="Pfam" id="PF00593">
    <property type="entry name" value="TonB_dep_Rec_b-barrel"/>
    <property type="match status" value="1"/>
</dbReference>
<evidence type="ECO:0000256" key="9">
    <source>
        <dbReference type="RuleBase" id="RU003357"/>
    </source>
</evidence>
<dbReference type="InterPro" id="IPR039426">
    <property type="entry name" value="TonB-dep_rcpt-like"/>
</dbReference>
<keyword evidence="5 9" id="KW-0798">TonB box</keyword>
<dbReference type="EMBL" id="DVNA01000050">
    <property type="protein sequence ID" value="HIU54619.1"/>
    <property type="molecule type" value="Genomic_DNA"/>
</dbReference>
<organism evidence="12 13">
    <name type="scientific">Candidatus Gallibacteroides avistercoris</name>
    <dbReference type="NCBI Taxonomy" id="2840833"/>
    <lineage>
        <taxon>Bacteria</taxon>
        <taxon>Pseudomonadati</taxon>
        <taxon>Bacteroidota</taxon>
        <taxon>Bacteroidia</taxon>
        <taxon>Bacteroidales</taxon>
        <taxon>Bacteroidaceae</taxon>
        <taxon>Bacteroidaceae incertae sedis</taxon>
        <taxon>Candidatus Gallibacteroides</taxon>
    </lineage>
</organism>
<dbReference type="InterPro" id="IPR012910">
    <property type="entry name" value="Plug_dom"/>
</dbReference>
<keyword evidence="7 8" id="KW-0998">Cell outer membrane</keyword>
<keyword evidence="2 8" id="KW-0813">Transport</keyword>
<sequence>MIKRIIGTMLLGTVLCNAVMAKHKNQISIYGVIKEKISGEGIPGVVLTVKKITESKDDHVHESSLFSEIDGTFAFPVLEEGNYLLTAEASGYATKEKNIELNGSVPIYVELELSETAFVMDEVVVSASRSEINRKSAPVVVNVLNHKTFQAVNACDLAQGLNYQSGLRVENNCQNCGFPQVRINGLDGPYSQILIDSRPVMSALSGVYGLEQIPVNMIDRVEIVRGGGSALFGSNAVGGTINIITREPVENYYQVSSNVTALGGKAMQTQVNGNVALVSKDNDAGISVYQTYRERNPLDIDGDGFSELGKINARNFGFRGYIRPVGINKLTVEYHTSNEFRRGGNKFDLQPHQTDITEQTDHSINGGGATYDMFFNGYDHKLSVYSSAQHISRKSYYGTDQDENAYGKTKDLTWLVGSTYATNLRRCLFSPATLTLGTEYYYNDLHDVMLGYNRDLEQNIHISSGFVQNEWKADKMSLLAGFRLDKHNLIDHLIFSPRVNLLYKPSDKIQGRLTFSSGFRAPQAYDEDLHVAAVGGEGMVITLAPDLKEERSYSYSGSVDLYNNWDDWQANLLAELFYTDLQDVFVLETLGHDEKGYQIQERRNGSGAYVYGLNLDAKLAYTQMIQLQMGFTVQANRFKEYHYWSETATPVKKMLRTPNNYGYMTFVSNLTKAFQASVTGTYTGKMYVPHFAGYIEEDRLERSPRFFDMGVKLSYDFNLKKSVILQLNGGVQNIFDSRQKDFDQGALRDSKYFYGPTLPRSYYIGIRISNL</sequence>
<dbReference type="SUPFAM" id="SSF56935">
    <property type="entry name" value="Porins"/>
    <property type="match status" value="1"/>
</dbReference>
<keyword evidence="6 8" id="KW-0472">Membrane</keyword>